<dbReference type="Proteomes" id="UP000288805">
    <property type="component" value="Unassembled WGS sequence"/>
</dbReference>
<evidence type="ECO:0000256" key="1">
    <source>
        <dbReference type="SAM" id="Phobius"/>
    </source>
</evidence>
<reference evidence="2 3" key="1">
    <citation type="journal article" date="2018" name="PLoS Genet.">
        <title>Population sequencing reveals clonal diversity and ancestral inbreeding in the grapevine cultivar Chardonnay.</title>
        <authorList>
            <person name="Roach M.J."/>
            <person name="Johnson D.L."/>
            <person name="Bohlmann J."/>
            <person name="van Vuuren H.J."/>
            <person name="Jones S.J."/>
            <person name="Pretorius I.S."/>
            <person name="Schmidt S.A."/>
            <person name="Borneman A.R."/>
        </authorList>
    </citation>
    <scope>NUCLEOTIDE SEQUENCE [LARGE SCALE GENOMIC DNA]</scope>
    <source>
        <strain evidence="3">cv. Chardonnay</strain>
        <tissue evidence="2">Leaf</tissue>
    </source>
</reference>
<keyword evidence="1" id="KW-1133">Transmembrane helix</keyword>
<organism evidence="2 3">
    <name type="scientific">Vitis vinifera</name>
    <name type="common">Grape</name>
    <dbReference type="NCBI Taxonomy" id="29760"/>
    <lineage>
        <taxon>Eukaryota</taxon>
        <taxon>Viridiplantae</taxon>
        <taxon>Streptophyta</taxon>
        <taxon>Embryophyta</taxon>
        <taxon>Tracheophyta</taxon>
        <taxon>Spermatophyta</taxon>
        <taxon>Magnoliopsida</taxon>
        <taxon>eudicotyledons</taxon>
        <taxon>Gunneridae</taxon>
        <taxon>Pentapetalae</taxon>
        <taxon>rosids</taxon>
        <taxon>Vitales</taxon>
        <taxon>Vitaceae</taxon>
        <taxon>Viteae</taxon>
        <taxon>Vitis</taxon>
    </lineage>
</organism>
<sequence>MWNHMHQAATDACGMVLVIYVCRCVTITATKLELHSRSVLDRRHYSHRVLHLNMGGVNLKGGHNLILEIQIPANGGMLTAPYAFHGRDVSRALLGLTSLFVIINAVSSFQIDGMPMFDLIESKYTSRMKRACPWWPRSLFRATFGYVWFFVYPCFLWLKIKKPKMMSSLVAETGVFGVVGMLLGGASIAAEFML</sequence>
<keyword evidence="1" id="KW-0472">Membrane</keyword>
<gene>
    <name evidence="2" type="primary">AATL1_0</name>
    <name evidence="2" type="ORF">CK203_066560</name>
</gene>
<dbReference type="AlphaFoldDB" id="A0A438EVG1"/>
<proteinExistence type="predicted"/>
<feature type="transmembrane region" description="Helical" evidence="1">
    <location>
        <begin position="138"/>
        <end position="158"/>
    </location>
</feature>
<feature type="transmembrane region" description="Helical" evidence="1">
    <location>
        <begin position="170"/>
        <end position="190"/>
    </location>
</feature>
<dbReference type="EMBL" id="QGNW01001179">
    <property type="protein sequence ID" value="RVW51700.1"/>
    <property type="molecule type" value="Genomic_DNA"/>
</dbReference>
<protein>
    <submittedName>
        <fullName evidence="2">Lysine histidine transporter-like 8</fullName>
    </submittedName>
</protein>
<feature type="transmembrane region" description="Helical" evidence="1">
    <location>
        <begin position="92"/>
        <end position="111"/>
    </location>
</feature>
<evidence type="ECO:0000313" key="3">
    <source>
        <dbReference type="Proteomes" id="UP000288805"/>
    </source>
</evidence>
<accession>A0A438EVG1</accession>
<comment type="caution">
    <text evidence="2">The sequence shown here is derived from an EMBL/GenBank/DDBJ whole genome shotgun (WGS) entry which is preliminary data.</text>
</comment>
<evidence type="ECO:0000313" key="2">
    <source>
        <dbReference type="EMBL" id="RVW51700.1"/>
    </source>
</evidence>
<name>A0A438EVG1_VITVI</name>
<keyword evidence="1" id="KW-0812">Transmembrane</keyword>